<sequence length="273" mass="30627">MSELARDIEPAEILLSVNNIEVVYDEVILVLRGVSLEVPKGQIVTLLGANGAGKSTTLKAISGLLKTEDGEVTRGEINFMGERIDNKSPEEIVRSGIFQVMEGRRIVEDMTVIENLRLGAFTRNDNEVEKDIEMVFDYFPRLKERTGLAGYLSGGEQQMLAIGRALMARPKMILLDEPSMGLSPLLVKEVFSIIEKINKDQGITMLLVEQNANFALHAADYGYIMESGKIVLDGSKHELLNNEDVKEFYLGGGDEERKSFKNLKSYKRRKRWL</sequence>
<keyword evidence="5" id="KW-0029">Amino-acid transport</keyword>
<gene>
    <name evidence="7" type="ORF">HKB16_33070</name>
    <name evidence="8" type="ORF">O1Q84_20120</name>
</gene>
<organism evidence="7 9">
    <name type="scientific">Vibrio parahaemolyticus</name>
    <dbReference type="NCBI Taxonomy" id="670"/>
    <lineage>
        <taxon>Bacteria</taxon>
        <taxon>Pseudomonadati</taxon>
        <taxon>Pseudomonadota</taxon>
        <taxon>Gammaproteobacteria</taxon>
        <taxon>Vibrionales</taxon>
        <taxon>Vibrionaceae</taxon>
        <taxon>Vibrio</taxon>
    </lineage>
</organism>
<dbReference type="SMART" id="SM00382">
    <property type="entry name" value="AAA"/>
    <property type="match status" value="1"/>
</dbReference>
<protein>
    <submittedName>
        <fullName evidence="7">ABC transporter ATP-binding protein</fullName>
    </submittedName>
</protein>
<feature type="domain" description="ABC transporter" evidence="6">
    <location>
        <begin position="15"/>
        <end position="252"/>
    </location>
</feature>
<reference evidence="8" key="2">
    <citation type="submission" date="2022-12" db="EMBL/GenBank/DDBJ databases">
        <title>Vibrio parahaemolyticus become highly virulent by producing novel Tc toxins.</title>
        <authorList>
            <person name="Yang F."/>
            <person name="You Y."/>
            <person name="Lai Q."/>
            <person name="Xu L."/>
            <person name="Li F."/>
        </authorList>
    </citation>
    <scope>NUCLEOTIDE SEQUENCE</scope>
    <source>
        <strain evidence="8">Vp-HL-202005</strain>
    </source>
</reference>
<dbReference type="InterPro" id="IPR052156">
    <property type="entry name" value="BCAA_Transport_ATP-bd_LivF"/>
</dbReference>
<evidence type="ECO:0000256" key="1">
    <source>
        <dbReference type="ARBA" id="ARBA00005417"/>
    </source>
</evidence>
<dbReference type="GO" id="GO:0015658">
    <property type="term" value="F:branched-chain amino acid transmembrane transporter activity"/>
    <property type="evidence" value="ECO:0007669"/>
    <property type="project" value="TreeGrafter"/>
</dbReference>
<dbReference type="PANTHER" id="PTHR43820">
    <property type="entry name" value="HIGH-AFFINITY BRANCHED-CHAIN AMINO ACID TRANSPORT ATP-BINDING PROTEIN LIVF"/>
    <property type="match status" value="1"/>
</dbReference>
<evidence type="ECO:0000256" key="2">
    <source>
        <dbReference type="ARBA" id="ARBA00022448"/>
    </source>
</evidence>
<dbReference type="EMBL" id="JABCLB010002723">
    <property type="protein sequence ID" value="NMU87683.1"/>
    <property type="molecule type" value="Genomic_DNA"/>
</dbReference>
<evidence type="ECO:0000313" key="7">
    <source>
        <dbReference type="EMBL" id="NMU87683.1"/>
    </source>
</evidence>
<dbReference type="EMBL" id="CP114195">
    <property type="protein sequence ID" value="WAT93305.1"/>
    <property type="molecule type" value="Genomic_DNA"/>
</dbReference>
<dbReference type="InterPro" id="IPR003439">
    <property type="entry name" value="ABC_transporter-like_ATP-bd"/>
</dbReference>
<evidence type="ECO:0000313" key="9">
    <source>
        <dbReference type="Proteomes" id="UP000518904"/>
    </source>
</evidence>
<dbReference type="InterPro" id="IPR017871">
    <property type="entry name" value="ABC_transporter-like_CS"/>
</dbReference>
<dbReference type="AlphaFoldDB" id="A0A2R9VIC3"/>
<dbReference type="GO" id="GO:0016887">
    <property type="term" value="F:ATP hydrolysis activity"/>
    <property type="evidence" value="ECO:0007669"/>
    <property type="project" value="InterPro"/>
</dbReference>
<dbReference type="InterPro" id="IPR003593">
    <property type="entry name" value="AAA+_ATPase"/>
</dbReference>
<keyword evidence="2" id="KW-0813">Transport</keyword>
<dbReference type="PROSITE" id="PS00211">
    <property type="entry name" value="ABC_TRANSPORTER_1"/>
    <property type="match status" value="1"/>
</dbReference>
<dbReference type="SUPFAM" id="SSF52540">
    <property type="entry name" value="P-loop containing nucleoside triphosphate hydrolases"/>
    <property type="match status" value="1"/>
</dbReference>
<dbReference type="GO" id="GO:0005524">
    <property type="term" value="F:ATP binding"/>
    <property type="evidence" value="ECO:0007669"/>
    <property type="project" value="UniProtKB-KW"/>
</dbReference>
<dbReference type="CDD" id="cd03224">
    <property type="entry name" value="ABC_TM1139_LivF_branched"/>
    <property type="match status" value="1"/>
</dbReference>
<dbReference type="GO" id="GO:0015807">
    <property type="term" value="P:L-amino acid transport"/>
    <property type="evidence" value="ECO:0007669"/>
    <property type="project" value="TreeGrafter"/>
</dbReference>
<dbReference type="PANTHER" id="PTHR43820:SF8">
    <property type="entry name" value="ABC TRANSPORTER SUBSTRATE-BINDING PROTEIN"/>
    <property type="match status" value="1"/>
</dbReference>
<dbReference type="PROSITE" id="PS50893">
    <property type="entry name" value="ABC_TRANSPORTER_2"/>
    <property type="match status" value="1"/>
</dbReference>
<dbReference type="Gene3D" id="3.40.50.300">
    <property type="entry name" value="P-loop containing nucleotide triphosphate hydrolases"/>
    <property type="match status" value="1"/>
</dbReference>
<evidence type="ECO:0000256" key="5">
    <source>
        <dbReference type="ARBA" id="ARBA00022970"/>
    </source>
</evidence>
<reference evidence="7 9" key="1">
    <citation type="submission" date="2020-04" db="EMBL/GenBank/DDBJ databases">
        <title>Whole-genome sequencing of Vibrio spp. from China reveals different genetic environments of blaCTX-M-14 among diverse lineages.</title>
        <authorList>
            <person name="Zheng Z."/>
            <person name="Ye L."/>
            <person name="Chen S."/>
        </authorList>
    </citation>
    <scope>NUCLEOTIDE SEQUENCE [LARGE SCALE GENOMIC DNA]</scope>
    <source>
        <strain evidence="7 9">Vb0551</strain>
    </source>
</reference>
<dbReference type="InterPro" id="IPR027417">
    <property type="entry name" value="P-loop_NTPase"/>
</dbReference>
<keyword evidence="4 7" id="KW-0067">ATP-binding</keyword>
<evidence type="ECO:0000256" key="3">
    <source>
        <dbReference type="ARBA" id="ARBA00022741"/>
    </source>
</evidence>
<comment type="similarity">
    <text evidence="1">Belongs to the ABC transporter superfamily.</text>
</comment>
<evidence type="ECO:0000259" key="6">
    <source>
        <dbReference type="PROSITE" id="PS50893"/>
    </source>
</evidence>
<dbReference type="Proteomes" id="UP001156560">
    <property type="component" value="Chromosome 2"/>
</dbReference>
<evidence type="ECO:0000256" key="4">
    <source>
        <dbReference type="ARBA" id="ARBA00022840"/>
    </source>
</evidence>
<dbReference type="Pfam" id="PF00005">
    <property type="entry name" value="ABC_tran"/>
    <property type="match status" value="1"/>
</dbReference>
<proteinExistence type="inferred from homology"/>
<evidence type="ECO:0000313" key="8">
    <source>
        <dbReference type="EMBL" id="WAT93305.1"/>
    </source>
</evidence>
<dbReference type="RefSeq" id="WP_005463599.1">
    <property type="nucleotide sequence ID" value="NZ_CAMFHS010000008.1"/>
</dbReference>
<dbReference type="Proteomes" id="UP000518904">
    <property type="component" value="Unassembled WGS sequence"/>
</dbReference>
<name>A0A2R9VIC3_VIBPH</name>
<accession>A0A2R9VIC3</accession>
<keyword evidence="3" id="KW-0547">Nucleotide-binding</keyword>